<accession>A0A978UKL0</accession>
<feature type="domain" description="Zinc finger PHD-type" evidence="8">
    <location>
        <begin position="693"/>
        <end position="761"/>
    </location>
</feature>
<dbReference type="InterPro" id="IPR002219">
    <property type="entry name" value="PKC_DAG/PE"/>
</dbReference>
<feature type="domain" description="Zinc finger PHD-type" evidence="8">
    <location>
        <begin position="306"/>
        <end position="369"/>
    </location>
</feature>
<feature type="coiled-coil region" evidence="5">
    <location>
        <begin position="441"/>
        <end position="542"/>
    </location>
</feature>
<feature type="compositionally biased region" description="Basic and acidic residues" evidence="6">
    <location>
        <begin position="797"/>
        <end position="818"/>
    </location>
</feature>
<reference evidence="9" key="1">
    <citation type="journal article" date="2021" name="Front. Plant Sci.">
        <title>Chromosome-Scale Genome Assembly for Chinese Sour Jujube and Insights Into Its Genome Evolution and Domestication Signature.</title>
        <authorList>
            <person name="Shen L.-Y."/>
            <person name="Luo H."/>
            <person name="Wang X.-L."/>
            <person name="Wang X.-M."/>
            <person name="Qiu X.-J."/>
            <person name="Liu H."/>
            <person name="Zhou S.-S."/>
            <person name="Jia K.-H."/>
            <person name="Nie S."/>
            <person name="Bao Y.-T."/>
            <person name="Zhang R.-G."/>
            <person name="Yun Q.-Z."/>
            <person name="Chai Y.-H."/>
            <person name="Lu J.-Y."/>
            <person name="Li Y."/>
            <person name="Zhao S.-W."/>
            <person name="Mao J.-F."/>
            <person name="Jia S.-G."/>
            <person name="Mao Y.-M."/>
        </authorList>
    </citation>
    <scope>NUCLEOTIDE SEQUENCE</scope>
    <source>
        <strain evidence="9">AT0</strain>
        <tissue evidence="9">Leaf</tissue>
    </source>
</reference>
<feature type="domain" description="Phorbol-ester/DAG-type" evidence="7">
    <location>
        <begin position="672"/>
        <end position="730"/>
    </location>
</feature>
<evidence type="ECO:0000259" key="8">
    <source>
        <dbReference type="SMART" id="SM00249"/>
    </source>
</evidence>
<dbReference type="InterPro" id="IPR004146">
    <property type="entry name" value="DC1"/>
</dbReference>
<dbReference type="InterPro" id="IPR046349">
    <property type="entry name" value="C1-like_sf"/>
</dbReference>
<organism evidence="9 10">
    <name type="scientific">Ziziphus jujuba var. spinosa</name>
    <dbReference type="NCBI Taxonomy" id="714518"/>
    <lineage>
        <taxon>Eukaryota</taxon>
        <taxon>Viridiplantae</taxon>
        <taxon>Streptophyta</taxon>
        <taxon>Embryophyta</taxon>
        <taxon>Tracheophyta</taxon>
        <taxon>Spermatophyta</taxon>
        <taxon>Magnoliopsida</taxon>
        <taxon>eudicotyledons</taxon>
        <taxon>Gunneridae</taxon>
        <taxon>Pentapetalae</taxon>
        <taxon>rosids</taxon>
        <taxon>fabids</taxon>
        <taxon>Rosales</taxon>
        <taxon>Rhamnaceae</taxon>
        <taxon>Paliureae</taxon>
        <taxon>Ziziphus</taxon>
    </lineage>
</organism>
<evidence type="ECO:0000256" key="5">
    <source>
        <dbReference type="SAM" id="Coils"/>
    </source>
</evidence>
<feature type="domain" description="Zinc finger PHD-type" evidence="8">
    <location>
        <begin position="569"/>
        <end position="639"/>
    </location>
</feature>
<evidence type="ECO:0000256" key="4">
    <source>
        <dbReference type="ARBA" id="ARBA00022833"/>
    </source>
</evidence>
<feature type="domain" description="Phorbol-ester/DAG-type" evidence="7">
    <location>
        <begin position="352"/>
        <end position="401"/>
    </location>
</feature>
<keyword evidence="2" id="KW-0677">Repeat</keyword>
<dbReference type="InterPro" id="IPR001965">
    <property type="entry name" value="Znf_PHD"/>
</dbReference>
<evidence type="ECO:0008006" key="11">
    <source>
        <dbReference type="Google" id="ProtNLM"/>
    </source>
</evidence>
<protein>
    <recommendedName>
        <fullName evidence="11">Phorbol-ester/DAG-type domain-containing protein</fullName>
    </recommendedName>
</protein>
<dbReference type="AlphaFoldDB" id="A0A978UKL0"/>
<dbReference type="EMBL" id="JAEACU010000010">
    <property type="protein sequence ID" value="KAH7515362.1"/>
    <property type="molecule type" value="Genomic_DNA"/>
</dbReference>
<dbReference type="PANTHER" id="PTHR32410:SF203">
    <property type="entry name" value="CYSTEINE_HISTIDINE-RICH C1 DOMAIN FAMILY PROTEIN"/>
    <property type="match status" value="1"/>
</dbReference>
<feature type="domain" description="Zinc finger PHD-type" evidence="8">
    <location>
        <begin position="181"/>
        <end position="252"/>
    </location>
</feature>
<keyword evidence="4" id="KW-0862">Zinc</keyword>
<evidence type="ECO:0000256" key="6">
    <source>
        <dbReference type="SAM" id="MobiDB-lite"/>
    </source>
</evidence>
<keyword evidence="1" id="KW-0479">Metal-binding</keyword>
<evidence type="ECO:0000313" key="10">
    <source>
        <dbReference type="Proteomes" id="UP000813462"/>
    </source>
</evidence>
<comment type="caution">
    <text evidence="9">The sequence shown here is derived from an EMBL/GenBank/DDBJ whole genome shotgun (WGS) entry which is preliminary data.</text>
</comment>
<dbReference type="GO" id="GO:0008270">
    <property type="term" value="F:zinc ion binding"/>
    <property type="evidence" value="ECO:0007669"/>
    <property type="project" value="UniProtKB-KW"/>
</dbReference>
<evidence type="ECO:0000256" key="2">
    <source>
        <dbReference type="ARBA" id="ARBA00022737"/>
    </source>
</evidence>
<feature type="region of interest" description="Disordered" evidence="6">
    <location>
        <begin position="797"/>
        <end position="819"/>
    </location>
</feature>
<feature type="coiled-coil region" evidence="5">
    <location>
        <begin position="831"/>
        <end position="882"/>
    </location>
</feature>
<evidence type="ECO:0000313" key="9">
    <source>
        <dbReference type="EMBL" id="KAH7515362.1"/>
    </source>
</evidence>
<keyword evidence="5" id="KW-0175">Coiled coil</keyword>
<dbReference type="SMART" id="SM00109">
    <property type="entry name" value="C1"/>
    <property type="match status" value="4"/>
</dbReference>
<feature type="domain" description="Phorbol-ester/DAG-type" evidence="7">
    <location>
        <begin position="169"/>
        <end position="220"/>
    </location>
</feature>
<dbReference type="SUPFAM" id="SSF57889">
    <property type="entry name" value="Cysteine-rich domain"/>
    <property type="match status" value="7"/>
</dbReference>
<dbReference type="Pfam" id="PF03107">
    <property type="entry name" value="C1_2"/>
    <property type="match status" value="5"/>
</dbReference>
<dbReference type="SMART" id="SM00249">
    <property type="entry name" value="PHD"/>
    <property type="match status" value="4"/>
</dbReference>
<dbReference type="PANTHER" id="PTHR32410">
    <property type="entry name" value="CYSTEINE/HISTIDINE-RICH C1 DOMAIN FAMILY PROTEIN"/>
    <property type="match status" value="1"/>
</dbReference>
<gene>
    <name evidence="9" type="ORF">FEM48_Zijuj10G0018500</name>
</gene>
<evidence type="ECO:0000256" key="3">
    <source>
        <dbReference type="ARBA" id="ARBA00022771"/>
    </source>
</evidence>
<dbReference type="InterPro" id="IPR053192">
    <property type="entry name" value="Vacuole_Formation_Reg"/>
</dbReference>
<evidence type="ECO:0000259" key="7">
    <source>
        <dbReference type="SMART" id="SM00109"/>
    </source>
</evidence>
<proteinExistence type="predicted"/>
<name>A0A978UKL0_ZIZJJ</name>
<dbReference type="Proteomes" id="UP000813462">
    <property type="component" value="Unassembled WGS sequence"/>
</dbReference>
<sequence length="894" mass="105318">MNELMKIVHPGETHYLSFEKGSLPSSQTCHKCTQPVSREYYKCTRNVKGCEYYLHKECAELKDLPQEYHPLHPQHSLAIHYYSPNDKTFECSFCGETKQARGRLVYQCSEEQCDFFLDDFCQTHFIKSSKSLNKYEIQHVFHDHENHWLSPSDIFGINKDYSILLGDAELDEMYNRCRSFRCAGCTYPIDIITAFYKCTKCDFSLHTECSQVPTKVVDHCSHPQHPLVLLHNQPAADHIYSIDDQMCCISCLKRMENEFYLHCSHCTSFNLDLQCYFRFQTKPTVKHEAHEHPLVNFLEIYDNDVRCYACNTPCKYRSFRCFTCNFNIHTDCLALPITVNHDDHVHPLTLTTSFKEDEHPTAYYCDICEKRRDPDHGIYLCKECDKCPFMAHFECALSLSNIELEAEADAPWRQKIEEDNHTSEKEEDMTVINEEVSLEIFDQLDVEIEELRQVIQQLIIKKREGEHLTEMLKEFDKRHTNTEDVLRRLKQNRTIVLQLDSEIGKLGQVVKQVIQVLKETQVEQLSEKLKELDERQANTEAMLSPHILLIDEKKIEHDDCGESYEYTYKCEGCGNYIHRSEEVYKCNGCPFYLHTECSQVPKEVQHYSHPHHPLVLLQKLQPAAHHDNSDHEVRCIVCLKWIKHEFYVHCTQCPTFNLDLLCYLQAQIQPTIKHEIHEHPLEFFGCIYDNDVRCYACNIPCNHFLYHIYLYCCFTCNFKIHSDCLALPIPVNYYDHAHPLTLTLSYKEYDHPTAYYCDICEKRREPDCGIYLCKECPFMAHFECALSLTTAEEEEHKHAPWRQKIKDDNHKSDEKQEDMTLTNGKVSLEIFDQLNVEIEKLVEVMQQLIIKKREGEHLTEKIQEFDERHKIIEDMLRRLKQSVKALILINTPRQ</sequence>
<evidence type="ECO:0000256" key="1">
    <source>
        <dbReference type="ARBA" id="ARBA00022723"/>
    </source>
</evidence>
<keyword evidence="3" id="KW-0863">Zinc-finger</keyword>
<feature type="domain" description="Phorbol-ester/DAG-type" evidence="7">
    <location>
        <begin position="290"/>
        <end position="338"/>
    </location>
</feature>